<dbReference type="Proteomes" id="UP000190962">
    <property type="component" value="Unassembled WGS sequence"/>
</dbReference>
<dbReference type="InterPro" id="IPR050396">
    <property type="entry name" value="Glycosyltr_51/Transpeptidase"/>
</dbReference>
<evidence type="ECO:0000256" key="2">
    <source>
        <dbReference type="ARBA" id="ARBA00007090"/>
    </source>
</evidence>
<keyword evidence="7" id="KW-0808">Transferase</keyword>
<evidence type="ECO:0000256" key="12">
    <source>
        <dbReference type="SAM" id="SignalP"/>
    </source>
</evidence>
<dbReference type="RefSeq" id="WP_078459732.1">
    <property type="nucleotide sequence ID" value="NZ_MPNX01000029.1"/>
</dbReference>
<evidence type="ECO:0000256" key="4">
    <source>
        <dbReference type="ARBA" id="ARBA00022645"/>
    </source>
</evidence>
<dbReference type="Gene3D" id="3.40.710.10">
    <property type="entry name" value="DD-peptidase/beta-lactamase superfamily"/>
    <property type="match status" value="1"/>
</dbReference>
<gene>
    <name evidence="15" type="ORF">BOV88_12790</name>
</gene>
<feature type="domain" description="Glycosyl transferase family 51" evidence="14">
    <location>
        <begin position="44"/>
        <end position="212"/>
    </location>
</feature>
<comment type="similarity">
    <text evidence="3">In the N-terminal section; belongs to the glycosyltransferase 51 family.</text>
</comment>
<dbReference type="Gene3D" id="1.10.3810.10">
    <property type="entry name" value="Biosynthetic peptidoglycan transglycosylase-like"/>
    <property type="match status" value="1"/>
</dbReference>
<dbReference type="Pfam" id="PF00905">
    <property type="entry name" value="Transpeptidase"/>
    <property type="match status" value="1"/>
</dbReference>
<keyword evidence="4" id="KW-0121">Carboxypeptidase</keyword>
<dbReference type="InterPro" id="IPR023346">
    <property type="entry name" value="Lysozyme-like_dom_sf"/>
</dbReference>
<evidence type="ECO:0000256" key="9">
    <source>
        <dbReference type="ARBA" id="ARBA00023268"/>
    </source>
</evidence>
<evidence type="ECO:0000259" key="14">
    <source>
        <dbReference type="Pfam" id="PF00912"/>
    </source>
</evidence>
<comment type="similarity">
    <text evidence="2">In the C-terminal section; belongs to the transpeptidase family.</text>
</comment>
<keyword evidence="6" id="KW-0328">Glycosyltransferase</keyword>
<evidence type="ECO:0000256" key="7">
    <source>
        <dbReference type="ARBA" id="ARBA00022679"/>
    </source>
</evidence>
<keyword evidence="5" id="KW-0645">Protease</keyword>
<comment type="catalytic activity">
    <reaction evidence="11">
        <text>[GlcNAc-(1-&gt;4)-Mur2Ac(oyl-L-Ala-gamma-D-Glu-L-Lys-D-Ala-D-Ala)](n)-di-trans,octa-cis-undecaprenyl diphosphate + beta-D-GlcNAc-(1-&gt;4)-Mur2Ac(oyl-L-Ala-gamma-D-Glu-L-Lys-D-Ala-D-Ala)-di-trans,octa-cis-undecaprenyl diphosphate = [GlcNAc-(1-&gt;4)-Mur2Ac(oyl-L-Ala-gamma-D-Glu-L-Lys-D-Ala-D-Ala)](n+1)-di-trans,octa-cis-undecaprenyl diphosphate + di-trans,octa-cis-undecaprenyl diphosphate + H(+)</text>
        <dbReference type="Rhea" id="RHEA:23708"/>
        <dbReference type="Rhea" id="RHEA-COMP:9602"/>
        <dbReference type="Rhea" id="RHEA-COMP:9603"/>
        <dbReference type="ChEBI" id="CHEBI:15378"/>
        <dbReference type="ChEBI" id="CHEBI:58405"/>
        <dbReference type="ChEBI" id="CHEBI:60033"/>
        <dbReference type="ChEBI" id="CHEBI:78435"/>
        <dbReference type="EC" id="2.4.99.28"/>
    </reaction>
</comment>
<evidence type="ECO:0000256" key="8">
    <source>
        <dbReference type="ARBA" id="ARBA00022801"/>
    </source>
</evidence>
<dbReference type="SUPFAM" id="SSF56601">
    <property type="entry name" value="beta-lactamase/transpeptidase-like"/>
    <property type="match status" value="1"/>
</dbReference>
<dbReference type="InterPro" id="IPR012338">
    <property type="entry name" value="Beta-lactam/transpept-like"/>
</dbReference>
<dbReference type="Pfam" id="PF00912">
    <property type="entry name" value="Transgly"/>
    <property type="match status" value="1"/>
</dbReference>
<accession>A0A1T2FMS1</accession>
<evidence type="ECO:0000313" key="16">
    <source>
        <dbReference type="Proteomes" id="UP000190962"/>
    </source>
</evidence>
<dbReference type="InterPro" id="IPR001264">
    <property type="entry name" value="Glyco_trans_51"/>
</dbReference>
<dbReference type="PANTHER" id="PTHR32282:SF15">
    <property type="entry name" value="PENICILLIN-BINDING PROTEIN 1C"/>
    <property type="match status" value="1"/>
</dbReference>
<name>A0A1T2FMS1_SOVGS</name>
<dbReference type="GO" id="GO:0006508">
    <property type="term" value="P:proteolysis"/>
    <property type="evidence" value="ECO:0007669"/>
    <property type="project" value="UniProtKB-KW"/>
</dbReference>
<comment type="pathway">
    <text evidence="1">Cell wall biogenesis; peptidoglycan biosynthesis.</text>
</comment>
<dbReference type="GO" id="GO:0008955">
    <property type="term" value="F:peptidoglycan glycosyltransferase activity"/>
    <property type="evidence" value="ECO:0007669"/>
    <property type="project" value="UniProtKB-EC"/>
</dbReference>
<feature type="domain" description="Penicillin-binding protein transpeptidase" evidence="13">
    <location>
        <begin position="300"/>
        <end position="536"/>
    </location>
</feature>
<keyword evidence="12" id="KW-0732">Signal</keyword>
<dbReference type="SUPFAM" id="SSF53955">
    <property type="entry name" value="Lysozyme-like"/>
    <property type="match status" value="1"/>
</dbReference>
<keyword evidence="9" id="KW-0511">Multifunctional enzyme</keyword>
<sequence length="718" mass="80284">MPVILAALLLAYFTATSLHSVPQNFKSILSDSQHVQILDRNGEPLNRTYQNSWNVHDRVALHQVPEFLRHAFVLSEDKRFYQHAGPDWLARSSAVVANLKAMRSVRGASTITEQAVRMIHPRPRTVWSRWIEGFEAGMLEQHFSKDEILEFYLNQVPYAANRRGVVQAARYYFNRDLDTLSRKEMLALAVLVRAPGRLDLWRDTHRIEAGITRLASRLVQEELISAKESKNLLAQAFELQAPRLEVNATEFIRHVKRHPLLESAGWPYVRTTLDATLQQRIQTMLDNRLNHLAAKRVNNGAVLAVDHSSGEILAWVVAGKGAADTPGRFIDAVTAPRQPGSALKPMLYSLALEKGWSAATVIDDSPLSESVGHGLHSYNNYSRSFYGPVTLRQALGNSLNIPALKTLQYVGAKEYLGYLGKLGFEGLYRHPDYYGDGIALGNGEVTLYELVRAFTAIANLGVLRPLEVFADGLNTQLPRRVLSGEVASLLGHILSDPKARQLEFGENSILNFPVQTAVKTGTSSDYRDSWAVGFNYRYTVGVWMGNLDQRPMEGVSGSVGPALLLRSVFSELTRYQQTKPLPIHRGLVRQDICTEKSEPQATGGQCKTYTEWFVPGTEPEVGNQVAETKLPIRLRRPTNGLHMAYDPRLPGEGQAFEFFIQGVSSDATVEWNINGEEIITRGGEYLWPLQKGEHSVKARVWREGELLAEIPKTAFLVK</sequence>
<dbReference type="InterPro" id="IPR001460">
    <property type="entry name" value="PCN-bd_Tpept"/>
</dbReference>
<dbReference type="GO" id="GO:0009252">
    <property type="term" value="P:peptidoglycan biosynthetic process"/>
    <property type="evidence" value="ECO:0007669"/>
    <property type="project" value="UniProtKB-UniPathway"/>
</dbReference>
<organism evidence="15 16">
    <name type="scientific">Solemya velum gill symbiont</name>
    <dbReference type="NCBI Taxonomy" id="2340"/>
    <lineage>
        <taxon>Bacteria</taxon>
        <taxon>Pseudomonadati</taxon>
        <taxon>Pseudomonadota</taxon>
        <taxon>Gammaproteobacteria</taxon>
        <taxon>sulfur-oxidizing symbionts</taxon>
    </lineage>
</organism>
<keyword evidence="8" id="KW-0378">Hydrolase</keyword>
<dbReference type="UniPathway" id="UPA00219"/>
<evidence type="ECO:0000256" key="6">
    <source>
        <dbReference type="ARBA" id="ARBA00022676"/>
    </source>
</evidence>
<evidence type="ECO:0000259" key="13">
    <source>
        <dbReference type="Pfam" id="PF00905"/>
    </source>
</evidence>
<proteinExistence type="inferred from homology"/>
<evidence type="ECO:0000256" key="1">
    <source>
        <dbReference type="ARBA" id="ARBA00004752"/>
    </source>
</evidence>
<dbReference type="GO" id="GO:0030288">
    <property type="term" value="C:outer membrane-bounded periplasmic space"/>
    <property type="evidence" value="ECO:0007669"/>
    <property type="project" value="TreeGrafter"/>
</dbReference>
<feature type="chain" id="PRO_5012074790" description="peptidoglycan glycosyltransferase" evidence="12">
    <location>
        <begin position="21"/>
        <end position="718"/>
    </location>
</feature>
<reference evidence="15 16" key="1">
    <citation type="submission" date="2016-11" db="EMBL/GenBank/DDBJ databases">
        <title>Mixed transmission modes and dynamic genome evolution in an obligate animal-bacterial symbiosis.</title>
        <authorList>
            <person name="Russell S.L."/>
            <person name="Corbett-Detig R.B."/>
            <person name="Cavanaugh C.M."/>
        </authorList>
    </citation>
    <scope>NUCLEOTIDE SEQUENCE [LARGE SCALE GENOMIC DNA]</scope>
    <source>
        <strain evidence="15">MA-KB16</strain>
    </source>
</reference>
<dbReference type="AlphaFoldDB" id="A0A1T2FMS1"/>
<protein>
    <recommendedName>
        <fullName evidence="10">peptidoglycan glycosyltransferase</fullName>
        <ecNumber evidence="10">2.4.99.28</ecNumber>
    </recommendedName>
</protein>
<evidence type="ECO:0000256" key="5">
    <source>
        <dbReference type="ARBA" id="ARBA00022670"/>
    </source>
</evidence>
<evidence type="ECO:0000256" key="3">
    <source>
        <dbReference type="ARBA" id="ARBA00007739"/>
    </source>
</evidence>
<dbReference type="GO" id="GO:0008658">
    <property type="term" value="F:penicillin binding"/>
    <property type="evidence" value="ECO:0007669"/>
    <property type="project" value="InterPro"/>
</dbReference>
<dbReference type="GO" id="GO:0004180">
    <property type="term" value="F:carboxypeptidase activity"/>
    <property type="evidence" value="ECO:0007669"/>
    <property type="project" value="UniProtKB-KW"/>
</dbReference>
<dbReference type="InterPro" id="IPR036950">
    <property type="entry name" value="PBP_transglycosylase"/>
</dbReference>
<evidence type="ECO:0000313" key="15">
    <source>
        <dbReference type="EMBL" id="OOY33920.1"/>
    </source>
</evidence>
<dbReference type="EC" id="2.4.99.28" evidence="10"/>
<evidence type="ECO:0000256" key="10">
    <source>
        <dbReference type="ARBA" id="ARBA00044770"/>
    </source>
</evidence>
<comment type="caution">
    <text evidence="15">The sequence shown here is derived from an EMBL/GenBank/DDBJ whole genome shotgun (WGS) entry which is preliminary data.</text>
</comment>
<evidence type="ECO:0000256" key="11">
    <source>
        <dbReference type="ARBA" id="ARBA00049902"/>
    </source>
</evidence>
<dbReference type="PANTHER" id="PTHR32282">
    <property type="entry name" value="BINDING PROTEIN TRANSPEPTIDASE, PUTATIVE-RELATED"/>
    <property type="match status" value="1"/>
</dbReference>
<dbReference type="EMBL" id="MPNX01000029">
    <property type="protein sequence ID" value="OOY33920.1"/>
    <property type="molecule type" value="Genomic_DNA"/>
</dbReference>
<feature type="signal peptide" evidence="12">
    <location>
        <begin position="1"/>
        <end position="20"/>
    </location>
</feature>